<dbReference type="AlphaFoldDB" id="A0A0M9AC80"/>
<proteinExistence type="predicted"/>
<evidence type="ECO:0000313" key="2">
    <source>
        <dbReference type="Proteomes" id="UP000053105"/>
    </source>
</evidence>
<reference evidence="1 2" key="1">
    <citation type="submission" date="2015-07" db="EMBL/GenBank/DDBJ databases">
        <title>The genome of Melipona quadrifasciata.</title>
        <authorList>
            <person name="Pan H."/>
            <person name="Kapheim K."/>
        </authorList>
    </citation>
    <scope>NUCLEOTIDE SEQUENCE [LARGE SCALE GENOMIC DNA]</scope>
    <source>
        <strain evidence="1">0111107301</strain>
        <tissue evidence="1">Whole body</tissue>
    </source>
</reference>
<sequence>MSISFVKNYAQLEEEDLIWKPDVENNCITVRKMLRGYCGGVRVKQRSLMS</sequence>
<dbReference type="EMBL" id="KQ435695">
    <property type="protein sequence ID" value="KOX80866.1"/>
    <property type="molecule type" value="Genomic_DNA"/>
</dbReference>
<accession>A0A0M9AC80</accession>
<name>A0A0M9AC80_9HYME</name>
<organism evidence="1 2">
    <name type="scientific">Melipona quadrifasciata</name>
    <dbReference type="NCBI Taxonomy" id="166423"/>
    <lineage>
        <taxon>Eukaryota</taxon>
        <taxon>Metazoa</taxon>
        <taxon>Ecdysozoa</taxon>
        <taxon>Arthropoda</taxon>
        <taxon>Hexapoda</taxon>
        <taxon>Insecta</taxon>
        <taxon>Pterygota</taxon>
        <taxon>Neoptera</taxon>
        <taxon>Endopterygota</taxon>
        <taxon>Hymenoptera</taxon>
        <taxon>Apocrita</taxon>
        <taxon>Aculeata</taxon>
        <taxon>Apoidea</taxon>
        <taxon>Anthophila</taxon>
        <taxon>Apidae</taxon>
        <taxon>Melipona</taxon>
    </lineage>
</organism>
<dbReference type="Proteomes" id="UP000053105">
    <property type="component" value="Unassembled WGS sequence"/>
</dbReference>
<evidence type="ECO:0000313" key="1">
    <source>
        <dbReference type="EMBL" id="KOX80866.1"/>
    </source>
</evidence>
<keyword evidence="2" id="KW-1185">Reference proteome</keyword>
<gene>
    <name evidence="1" type="ORF">WN51_05286</name>
</gene>
<protein>
    <submittedName>
        <fullName evidence="1">Uncharacterized protein</fullName>
    </submittedName>
</protein>